<evidence type="ECO:0000313" key="2">
    <source>
        <dbReference type="Proteomes" id="UP001162992"/>
    </source>
</evidence>
<dbReference type="Proteomes" id="UP001162992">
    <property type="component" value="Chromosome 22"/>
</dbReference>
<dbReference type="EMBL" id="CM055113">
    <property type="protein sequence ID" value="KAJ7515431.1"/>
    <property type="molecule type" value="Genomic_DNA"/>
</dbReference>
<comment type="caution">
    <text evidence="1">The sequence shown here is derived from an EMBL/GenBank/DDBJ whole genome shotgun (WGS) entry which is preliminary data.</text>
</comment>
<name>A0ACC2AD79_DIPCM</name>
<accession>A0ACC2AD79</accession>
<sequence>MIISEKQPLGMAVLLIVALLYVGRNSITCSASIGVNYGQLGDNLLPPQQAVQLLQSTPFTKIKIFDANPAVLNALANTNLQVVVGMGNEYLENMATDASAAQAWVTQNVAAFLPATQITCINVGNEVLTFNDLQLVSNLLPAMVNIHAALVTMNLDGQVKVSTAHSYGVLSLSFPPSAGSFRPDLSLTIMKPILDFLSQTNSVFMANVYPFFAYSGSPLDISLPYALFLADQKVTDPLTGLSYSNLFTAQVDAVYAALDQLGYQDLPVVVSETGWPSQGDADQAGAGMQNAKDYNQNLISYVTTTMGTPLKPQQALDVYIFALFNEDEKPGPTSERNFGLFNPDGTAVYSLGG</sequence>
<keyword evidence="2" id="KW-1185">Reference proteome</keyword>
<protein>
    <submittedName>
        <fullName evidence="1">Uncharacterized protein</fullName>
    </submittedName>
</protein>
<reference evidence="2" key="1">
    <citation type="journal article" date="2024" name="Proc. Natl. Acad. Sci. U.S.A.">
        <title>Extraordinary preservation of gene collinearity over three hundred million years revealed in homosporous lycophytes.</title>
        <authorList>
            <person name="Li C."/>
            <person name="Wickell D."/>
            <person name="Kuo L.Y."/>
            <person name="Chen X."/>
            <person name="Nie B."/>
            <person name="Liao X."/>
            <person name="Peng D."/>
            <person name="Ji J."/>
            <person name="Jenkins J."/>
            <person name="Williams M."/>
            <person name="Shu S."/>
            <person name="Plott C."/>
            <person name="Barry K."/>
            <person name="Rajasekar S."/>
            <person name="Grimwood J."/>
            <person name="Han X."/>
            <person name="Sun S."/>
            <person name="Hou Z."/>
            <person name="He W."/>
            <person name="Dai G."/>
            <person name="Sun C."/>
            <person name="Schmutz J."/>
            <person name="Leebens-Mack J.H."/>
            <person name="Li F.W."/>
            <person name="Wang L."/>
        </authorList>
    </citation>
    <scope>NUCLEOTIDE SEQUENCE [LARGE SCALE GENOMIC DNA]</scope>
    <source>
        <strain evidence="2">cv. PW_Plant_1</strain>
    </source>
</reference>
<evidence type="ECO:0000313" key="1">
    <source>
        <dbReference type="EMBL" id="KAJ7515431.1"/>
    </source>
</evidence>
<organism evidence="1 2">
    <name type="scientific">Diphasiastrum complanatum</name>
    <name type="common">Issler's clubmoss</name>
    <name type="synonym">Lycopodium complanatum</name>
    <dbReference type="NCBI Taxonomy" id="34168"/>
    <lineage>
        <taxon>Eukaryota</taxon>
        <taxon>Viridiplantae</taxon>
        <taxon>Streptophyta</taxon>
        <taxon>Embryophyta</taxon>
        <taxon>Tracheophyta</taxon>
        <taxon>Lycopodiopsida</taxon>
        <taxon>Lycopodiales</taxon>
        <taxon>Lycopodiaceae</taxon>
        <taxon>Lycopodioideae</taxon>
        <taxon>Diphasiastrum</taxon>
    </lineage>
</organism>
<gene>
    <name evidence="1" type="ORF">O6H91_22G012900</name>
</gene>
<proteinExistence type="predicted"/>